<accession>A0A538T229</accession>
<evidence type="ECO:0000313" key="2">
    <source>
        <dbReference type="EMBL" id="TMQ57584.1"/>
    </source>
</evidence>
<dbReference type="Proteomes" id="UP000316852">
    <property type="component" value="Unassembled WGS sequence"/>
</dbReference>
<sequence>MAILVAHAWYYRHFMADDAFISLRYSDRLLRGLGLTWSDGEVVEGYSNLLWVLGCALLGKLRIDLVVAARALGFIGSAAAIAALLWVHRGPTIQKALPGLAGGLAMALSGPVVIWTVGGLEQPLLAGLLAWALAFSFPVLEDPRPRTASLLVPGLLFGLIVITRADGVVFTVAACLGILAARGLNRATLRAAFLLALLPFLFFVGQLAFRLAYYHDWLPNSAYAKVGLTPERVWTGLQYVGGGIYLAGLLVPSLFVFRVAASAGLRSRILFLAAILAFWLAYVATVGGDLFPGHRHLVPAIVVLSYLTAIVLTKRISSQGPLGPVLWTGAFCALALVVFQFLDPQNMRARNERWEWDGKVIGGLLAKAFGAQHPLLAVDPAGCVPYFSGLPSVDMLGINDRYLAHHRPADFGKGSLGHELGSGAYVLSRKPDLVLFARPTGSLRPYFRSGREMVSDPRSEFDRRFRPVTFECERPWHLLSIIWVRTEGGAIGIRRSKDRIQIPGYLFAANRLSKARLDAAGRIGVGVFPDTPAGLTGLMVPAGTWRVLVEGSGGGVFLHVWRTATTDILAIGGSGFSFEIGEGEPATLSISIETRENGGAHVREIVLERVGPMRA</sequence>
<gene>
    <name evidence="2" type="ORF">E6K76_10095</name>
</gene>
<dbReference type="AlphaFoldDB" id="A0A538T229"/>
<keyword evidence="1" id="KW-0812">Transmembrane</keyword>
<keyword evidence="1" id="KW-1133">Transmembrane helix</keyword>
<feature type="transmembrane region" description="Helical" evidence="1">
    <location>
        <begin position="191"/>
        <end position="213"/>
    </location>
</feature>
<feature type="transmembrane region" description="Helical" evidence="1">
    <location>
        <begin position="152"/>
        <end position="179"/>
    </location>
</feature>
<keyword evidence="1" id="KW-0472">Membrane</keyword>
<feature type="transmembrane region" description="Helical" evidence="1">
    <location>
        <begin position="99"/>
        <end position="117"/>
    </location>
</feature>
<feature type="transmembrane region" description="Helical" evidence="1">
    <location>
        <begin position="269"/>
        <end position="291"/>
    </location>
</feature>
<evidence type="ECO:0008006" key="4">
    <source>
        <dbReference type="Google" id="ProtNLM"/>
    </source>
</evidence>
<comment type="caution">
    <text evidence="2">The sequence shown here is derived from an EMBL/GenBank/DDBJ whole genome shotgun (WGS) entry which is preliminary data.</text>
</comment>
<name>A0A538T229_UNCEI</name>
<reference evidence="2 3" key="1">
    <citation type="journal article" date="2019" name="Nat. Microbiol.">
        <title>Mediterranean grassland soil C-N compound turnover is dependent on rainfall and depth, and is mediated by genomically divergent microorganisms.</title>
        <authorList>
            <person name="Diamond S."/>
            <person name="Andeer P.F."/>
            <person name="Li Z."/>
            <person name="Crits-Christoph A."/>
            <person name="Burstein D."/>
            <person name="Anantharaman K."/>
            <person name="Lane K.R."/>
            <person name="Thomas B.C."/>
            <person name="Pan C."/>
            <person name="Northen T.R."/>
            <person name="Banfield J.F."/>
        </authorList>
    </citation>
    <scope>NUCLEOTIDE SEQUENCE [LARGE SCALE GENOMIC DNA]</scope>
    <source>
        <strain evidence="2">WS_6</strain>
    </source>
</reference>
<organism evidence="2 3">
    <name type="scientific">Eiseniibacteriota bacterium</name>
    <dbReference type="NCBI Taxonomy" id="2212470"/>
    <lineage>
        <taxon>Bacteria</taxon>
        <taxon>Candidatus Eiseniibacteriota</taxon>
    </lineage>
</organism>
<dbReference type="EMBL" id="VBOW01000060">
    <property type="protein sequence ID" value="TMQ57584.1"/>
    <property type="molecule type" value="Genomic_DNA"/>
</dbReference>
<proteinExistence type="predicted"/>
<feature type="transmembrane region" description="Helical" evidence="1">
    <location>
        <begin position="67"/>
        <end position="87"/>
    </location>
</feature>
<feature type="transmembrane region" description="Helical" evidence="1">
    <location>
        <begin position="325"/>
        <end position="342"/>
    </location>
</feature>
<feature type="transmembrane region" description="Helical" evidence="1">
    <location>
        <begin position="233"/>
        <end position="257"/>
    </location>
</feature>
<protein>
    <recommendedName>
        <fullName evidence="4">Glycosyltransferase RgtA/B/C/D-like domain-containing protein</fullName>
    </recommendedName>
</protein>
<evidence type="ECO:0000256" key="1">
    <source>
        <dbReference type="SAM" id="Phobius"/>
    </source>
</evidence>
<feature type="transmembrane region" description="Helical" evidence="1">
    <location>
        <begin position="297"/>
        <end position="313"/>
    </location>
</feature>
<evidence type="ECO:0000313" key="3">
    <source>
        <dbReference type="Proteomes" id="UP000316852"/>
    </source>
</evidence>